<comment type="caution">
    <text evidence="2">The sequence shown here is derived from an EMBL/GenBank/DDBJ whole genome shotgun (WGS) entry which is preliminary data.</text>
</comment>
<keyword evidence="3" id="KW-1185">Reference proteome</keyword>
<organism evidence="2 3">
    <name type="scientific">Cardamine amara subsp. amara</name>
    <dbReference type="NCBI Taxonomy" id="228776"/>
    <lineage>
        <taxon>Eukaryota</taxon>
        <taxon>Viridiplantae</taxon>
        <taxon>Streptophyta</taxon>
        <taxon>Embryophyta</taxon>
        <taxon>Tracheophyta</taxon>
        <taxon>Spermatophyta</taxon>
        <taxon>Magnoliopsida</taxon>
        <taxon>eudicotyledons</taxon>
        <taxon>Gunneridae</taxon>
        <taxon>Pentapetalae</taxon>
        <taxon>rosids</taxon>
        <taxon>malvids</taxon>
        <taxon>Brassicales</taxon>
        <taxon>Brassicaceae</taxon>
        <taxon>Cardamineae</taxon>
        <taxon>Cardamine</taxon>
    </lineage>
</organism>
<evidence type="ECO:0000259" key="1">
    <source>
        <dbReference type="Pfam" id="PF08387"/>
    </source>
</evidence>
<dbReference type="InterPro" id="IPR050232">
    <property type="entry name" value="FBL13/AtMIF1-like"/>
</dbReference>
<evidence type="ECO:0000313" key="2">
    <source>
        <dbReference type="EMBL" id="KAL1195186.1"/>
    </source>
</evidence>
<dbReference type="PANTHER" id="PTHR31900:SF28">
    <property type="entry name" value="FBD DOMAIN-CONTAINING PROTEIN"/>
    <property type="match status" value="1"/>
</dbReference>
<dbReference type="AlphaFoldDB" id="A0ABD0ZMD6"/>
<dbReference type="InterPro" id="IPR006566">
    <property type="entry name" value="FBD"/>
</dbReference>
<protein>
    <submittedName>
        <fullName evidence="2">FBD-associated F-box protein</fullName>
    </submittedName>
</protein>
<reference evidence="2 3" key="1">
    <citation type="submission" date="2024-04" db="EMBL/GenBank/DDBJ databases">
        <title>Genome assembly C_amara_ONT_v2.</title>
        <authorList>
            <person name="Yant L."/>
            <person name="Moore C."/>
            <person name="Slenker M."/>
        </authorList>
    </citation>
    <scope>NUCLEOTIDE SEQUENCE [LARGE SCALE GENOMIC DNA]</scope>
    <source>
        <tissue evidence="2">Leaf</tissue>
    </source>
</reference>
<gene>
    <name evidence="2" type="ORF">V5N11_029100</name>
</gene>
<sequence>MPELEEADIYVEQNPEKLLVSITSVKRLTLHVSLNSDIDVIYISIYQLQVFSCILLLTYNTKSIVFSLYHAGIVFNQLQQLKLSISVNDWSKLLVRLLKDSPKLQILNLDSDNIQDFEEYESVSWDNEQSSVPQCLLKSLETFKFKGYKGRPEERGFLSYIFKHARHLKSPSILSR</sequence>
<proteinExistence type="predicted"/>
<dbReference type="Proteomes" id="UP001558713">
    <property type="component" value="Unassembled WGS sequence"/>
</dbReference>
<dbReference type="EMBL" id="JBANAX010000732">
    <property type="protein sequence ID" value="KAL1195186.1"/>
    <property type="molecule type" value="Genomic_DNA"/>
</dbReference>
<name>A0ABD0ZMD6_CARAN</name>
<feature type="domain" description="FBD" evidence="1">
    <location>
        <begin position="129"/>
        <end position="170"/>
    </location>
</feature>
<dbReference type="PANTHER" id="PTHR31900">
    <property type="entry name" value="F-BOX/RNI SUPERFAMILY PROTEIN-RELATED"/>
    <property type="match status" value="1"/>
</dbReference>
<evidence type="ECO:0000313" key="3">
    <source>
        <dbReference type="Proteomes" id="UP001558713"/>
    </source>
</evidence>
<dbReference type="Pfam" id="PF08387">
    <property type="entry name" value="FBD"/>
    <property type="match status" value="1"/>
</dbReference>
<accession>A0ABD0ZMD6</accession>